<keyword evidence="3" id="KW-1185">Reference proteome</keyword>
<proteinExistence type="predicted"/>
<evidence type="ECO:0000313" key="2">
    <source>
        <dbReference type="EMBL" id="CCI48399.1"/>
    </source>
</evidence>
<feature type="region of interest" description="Disordered" evidence="1">
    <location>
        <begin position="62"/>
        <end position="142"/>
    </location>
</feature>
<evidence type="ECO:0000256" key="1">
    <source>
        <dbReference type="SAM" id="MobiDB-lite"/>
    </source>
</evidence>
<comment type="caution">
    <text evidence="2">The sequence shown here is derived from an EMBL/GenBank/DDBJ whole genome shotgun (WGS) entry which is preliminary data.</text>
</comment>
<dbReference type="AlphaFoldDB" id="A0A024GPX7"/>
<feature type="compositionally biased region" description="Basic residues" evidence="1">
    <location>
        <begin position="125"/>
        <end position="142"/>
    </location>
</feature>
<evidence type="ECO:0000313" key="3">
    <source>
        <dbReference type="Proteomes" id="UP000053237"/>
    </source>
</evidence>
<protein>
    <submittedName>
        <fullName evidence="2">Uncharacterized protein</fullName>
    </submittedName>
</protein>
<gene>
    <name evidence="2" type="ORF">BN9_094830</name>
</gene>
<sequence length="142" mass="16264">MGSVAGCCRRYCGCHRELNKKEIDHQAAWFDHDCTPLVYARYDEDDKSMYTNESRVTPVVFKRSSPHFDKQNETRAFVSASTNTKHHSKPNNDSESASSPRAKATSAARKDKSSTESRPSPKSSSPRRIHRYGRKHYRAENR</sequence>
<organism evidence="2 3">
    <name type="scientific">Albugo candida</name>
    <dbReference type="NCBI Taxonomy" id="65357"/>
    <lineage>
        <taxon>Eukaryota</taxon>
        <taxon>Sar</taxon>
        <taxon>Stramenopiles</taxon>
        <taxon>Oomycota</taxon>
        <taxon>Peronosporomycetes</taxon>
        <taxon>Albuginales</taxon>
        <taxon>Albuginaceae</taxon>
        <taxon>Albugo</taxon>
    </lineage>
</organism>
<dbReference type="InParanoid" id="A0A024GPX7"/>
<dbReference type="EMBL" id="CAIX01000221">
    <property type="protein sequence ID" value="CCI48399.1"/>
    <property type="molecule type" value="Genomic_DNA"/>
</dbReference>
<reference evidence="2 3" key="1">
    <citation type="submission" date="2012-05" db="EMBL/GenBank/DDBJ databases">
        <title>Recombination and specialization in a pathogen metapopulation.</title>
        <authorList>
            <person name="Gardiner A."/>
            <person name="Kemen E."/>
            <person name="Schultz-Larsen T."/>
            <person name="MacLean D."/>
            <person name="Van Oosterhout C."/>
            <person name="Jones J.D.G."/>
        </authorList>
    </citation>
    <scope>NUCLEOTIDE SEQUENCE [LARGE SCALE GENOMIC DNA]</scope>
    <source>
        <strain evidence="2 3">Ac Nc2</strain>
    </source>
</reference>
<accession>A0A024GPX7</accession>
<dbReference type="Proteomes" id="UP000053237">
    <property type="component" value="Unassembled WGS sequence"/>
</dbReference>
<name>A0A024GPX7_9STRA</name>